<keyword evidence="4" id="KW-1185">Reference proteome</keyword>
<evidence type="ECO:0000313" key="3">
    <source>
        <dbReference type="EMBL" id="BBD81257.1"/>
    </source>
</evidence>
<dbReference type="EMBL" id="AP018560">
    <property type="protein sequence ID" value="BBD81257.1"/>
    <property type="molecule type" value="Genomic_DNA"/>
</dbReference>
<evidence type="ECO:0000259" key="2">
    <source>
        <dbReference type="Pfam" id="PF14213"/>
    </source>
</evidence>
<dbReference type="SUPFAM" id="SSF55874">
    <property type="entry name" value="ATPase domain of HSP90 chaperone/DNA topoisomerase II/histidine kinase"/>
    <property type="match status" value="1"/>
</dbReference>
<organism evidence="3 4">
    <name type="scientific">Aerosticca soli</name>
    <dbReference type="NCBI Taxonomy" id="2010829"/>
    <lineage>
        <taxon>Bacteria</taxon>
        <taxon>Pseudomonadati</taxon>
        <taxon>Pseudomonadota</taxon>
        <taxon>Gammaproteobacteria</taxon>
        <taxon>Lysobacterales</taxon>
        <taxon>Rhodanobacteraceae</taxon>
        <taxon>Aerosticca</taxon>
    </lineage>
</organism>
<feature type="domain" description="Histidine kinase/HSP90-like ATPase" evidence="1">
    <location>
        <begin position="83"/>
        <end position="179"/>
    </location>
</feature>
<dbReference type="InterPro" id="IPR003594">
    <property type="entry name" value="HATPase_dom"/>
</dbReference>
<name>A0A2Z6E874_9GAMM</name>
<dbReference type="AlphaFoldDB" id="A0A2Z6E874"/>
<dbReference type="Pfam" id="PF13581">
    <property type="entry name" value="HATPase_c_2"/>
    <property type="match status" value="1"/>
</dbReference>
<evidence type="ECO:0000259" key="1">
    <source>
        <dbReference type="Pfam" id="PF13581"/>
    </source>
</evidence>
<reference evidence="4" key="2">
    <citation type="submission" date="2018-06" db="EMBL/GenBank/DDBJ databases">
        <title>Genome sequence of Rhodanobacteraceae bacterium strain Dysh456.</title>
        <authorList>
            <person name="Fukui M."/>
        </authorList>
    </citation>
    <scope>NUCLEOTIDE SEQUENCE [LARGE SCALE GENOMIC DNA]</scope>
    <source>
        <strain evidence="4">Dysh456</strain>
    </source>
</reference>
<accession>A0A2Z6E874</accession>
<dbReference type="GO" id="GO:0005524">
    <property type="term" value="F:ATP binding"/>
    <property type="evidence" value="ECO:0007669"/>
    <property type="project" value="UniProtKB-KW"/>
</dbReference>
<dbReference type="KEGG" id="rbd:ALSL_2633"/>
<protein>
    <submittedName>
        <fullName evidence="3">ATP-binding region, ATPase-like</fullName>
    </submittedName>
</protein>
<dbReference type="Proteomes" id="UP000270530">
    <property type="component" value="Chromosome"/>
</dbReference>
<sequence length="333" mass="37539">MHPRDLVGMVAAQLGLSSARVSIQVRRLVADGYLQKQGTTRPIYTLGRNRRFQQRYPRAGLAEDILWSGQLSPLLRDVPRNVLDIAHHGATEMINNAIEHSEAMHVEVRMDLRDGRLSLAIADDGIGIFRKVARALELPDERLALLELSKGKFTTDPKNHSGEGVFFTSRMFDRFRIASGGLVFSHDEEQDEDVLFDVDDMSRKGTVVFMEISTASTRTTKQVFDEYSSGPDEYTFAKTVVPVRLAQVGDENLISRSQAKRLMQRVDRFRHVMLDFSGINAIGQAFADEIFRVFAQAHPEVELVPVHAVPEVQQMIRRAEVARDRDGGQRPLL</sequence>
<feature type="domain" description="DUF4325" evidence="2">
    <location>
        <begin position="258"/>
        <end position="312"/>
    </location>
</feature>
<reference evidence="4" key="1">
    <citation type="submission" date="2018-04" db="EMBL/GenBank/DDBJ databases">
        <authorList>
            <person name="Watanabe M."/>
            <person name="Kojima H."/>
        </authorList>
    </citation>
    <scope>NUCLEOTIDE SEQUENCE [LARGE SCALE GENOMIC DNA]</scope>
    <source>
        <strain evidence="4">Dysh456</strain>
    </source>
</reference>
<dbReference type="Gene3D" id="3.30.565.10">
    <property type="entry name" value="Histidine kinase-like ATPase, C-terminal domain"/>
    <property type="match status" value="1"/>
</dbReference>
<proteinExistence type="predicted"/>
<evidence type="ECO:0000313" key="4">
    <source>
        <dbReference type="Proteomes" id="UP000270530"/>
    </source>
</evidence>
<keyword evidence="3" id="KW-0547">Nucleotide-binding</keyword>
<gene>
    <name evidence="3" type="ORF">ALSL_2633</name>
</gene>
<keyword evidence="3" id="KW-0067">ATP-binding</keyword>
<dbReference type="Pfam" id="PF14213">
    <property type="entry name" value="DUF4325"/>
    <property type="match status" value="1"/>
</dbReference>
<dbReference type="InterPro" id="IPR036890">
    <property type="entry name" value="HATPase_C_sf"/>
</dbReference>
<dbReference type="InterPro" id="IPR025474">
    <property type="entry name" value="DUF4325"/>
</dbReference>